<gene>
    <name evidence="5" type="ORF">BC792_12077</name>
</gene>
<dbReference type="PROSITE" id="PS01124">
    <property type="entry name" value="HTH_ARAC_FAMILY_2"/>
    <property type="match status" value="1"/>
</dbReference>
<dbReference type="PANTHER" id="PTHR43280">
    <property type="entry name" value="ARAC-FAMILY TRANSCRIPTIONAL REGULATOR"/>
    <property type="match status" value="1"/>
</dbReference>
<dbReference type="EMBL" id="VNHX01000020">
    <property type="protein sequence ID" value="TYP91369.1"/>
    <property type="molecule type" value="Genomic_DNA"/>
</dbReference>
<dbReference type="SUPFAM" id="SSF46689">
    <property type="entry name" value="Homeodomain-like"/>
    <property type="match status" value="1"/>
</dbReference>
<sequence>MYYQKIIPIKPLQEYIRYFWVLEDFTDNTTCKTFKIIPDGLPSLIFQNEPNLFFGKDDKAMPQLFLYGQSTRYTEHRVTGEFKVMGVYLQPTALKTLFNIDAFELNNQNVSLEYIIKEPILEKLVNAKFLNEKIDIITHLFLNLIRKIKRNDSKAEFASTQLQDGKTLKEIQIAMNISERSLERMVKQYVGMSPKMFSRIVRFQSSLDALRKTDFKNFTELAYIADYFDQSHYIKEFKEFTGTNPKHYLRNTNEHLANFPLWKE</sequence>
<comment type="caution">
    <text evidence="5">The sequence shown here is derived from an EMBL/GenBank/DDBJ whole genome shotgun (WGS) entry which is preliminary data.</text>
</comment>
<keyword evidence="3" id="KW-0804">Transcription</keyword>
<dbReference type="Proteomes" id="UP000325105">
    <property type="component" value="Unassembled WGS sequence"/>
</dbReference>
<dbReference type="Pfam" id="PF12833">
    <property type="entry name" value="HTH_18"/>
    <property type="match status" value="1"/>
</dbReference>
<dbReference type="SMART" id="SM00342">
    <property type="entry name" value="HTH_ARAC"/>
    <property type="match status" value="1"/>
</dbReference>
<evidence type="ECO:0000256" key="2">
    <source>
        <dbReference type="ARBA" id="ARBA00023125"/>
    </source>
</evidence>
<dbReference type="Gene3D" id="1.10.10.60">
    <property type="entry name" value="Homeodomain-like"/>
    <property type="match status" value="1"/>
</dbReference>
<dbReference type="AlphaFoldDB" id="A0A5S5D9V2"/>
<keyword evidence="2" id="KW-0238">DNA-binding</keyword>
<protein>
    <submittedName>
        <fullName evidence="5">AraC family transcriptional regulator</fullName>
    </submittedName>
</protein>
<reference evidence="5 6" key="1">
    <citation type="submission" date="2019-07" db="EMBL/GenBank/DDBJ databases">
        <title>Genomic Encyclopedia of Archaeal and Bacterial Type Strains, Phase II (KMG-II): from individual species to whole genera.</title>
        <authorList>
            <person name="Goeker M."/>
        </authorList>
    </citation>
    <scope>NUCLEOTIDE SEQUENCE [LARGE SCALE GENOMIC DNA]</scope>
    <source>
        <strain evidence="5 6">DSM 18850</strain>
    </source>
</reference>
<dbReference type="RefSeq" id="WP_148909644.1">
    <property type="nucleotide sequence ID" value="NZ_VNHX01000020.1"/>
</dbReference>
<dbReference type="PANTHER" id="PTHR43280:SF2">
    <property type="entry name" value="HTH-TYPE TRANSCRIPTIONAL REGULATOR EXSA"/>
    <property type="match status" value="1"/>
</dbReference>
<evidence type="ECO:0000256" key="1">
    <source>
        <dbReference type="ARBA" id="ARBA00023015"/>
    </source>
</evidence>
<evidence type="ECO:0000313" key="5">
    <source>
        <dbReference type="EMBL" id="TYP91369.1"/>
    </source>
</evidence>
<name>A0A5S5D9V2_9SPHI</name>
<organism evidence="5 6">
    <name type="scientific">Sphingobacterium allocomposti</name>
    <dbReference type="NCBI Taxonomy" id="415956"/>
    <lineage>
        <taxon>Bacteria</taxon>
        <taxon>Pseudomonadati</taxon>
        <taxon>Bacteroidota</taxon>
        <taxon>Sphingobacteriia</taxon>
        <taxon>Sphingobacteriales</taxon>
        <taxon>Sphingobacteriaceae</taxon>
        <taxon>Sphingobacterium</taxon>
    </lineage>
</organism>
<dbReference type="GO" id="GO:0003700">
    <property type="term" value="F:DNA-binding transcription factor activity"/>
    <property type="evidence" value="ECO:0007669"/>
    <property type="project" value="InterPro"/>
</dbReference>
<dbReference type="Pfam" id="PF20240">
    <property type="entry name" value="DUF6597"/>
    <property type="match status" value="1"/>
</dbReference>
<dbReference type="InterPro" id="IPR046532">
    <property type="entry name" value="DUF6597"/>
</dbReference>
<accession>A0A5S5D9V2</accession>
<proteinExistence type="predicted"/>
<evidence type="ECO:0000256" key="3">
    <source>
        <dbReference type="ARBA" id="ARBA00023163"/>
    </source>
</evidence>
<keyword evidence="1" id="KW-0805">Transcription regulation</keyword>
<dbReference type="OrthoDB" id="323290at2"/>
<dbReference type="InterPro" id="IPR018060">
    <property type="entry name" value="HTH_AraC"/>
</dbReference>
<keyword evidence="6" id="KW-1185">Reference proteome</keyword>
<evidence type="ECO:0000259" key="4">
    <source>
        <dbReference type="PROSITE" id="PS01124"/>
    </source>
</evidence>
<feature type="domain" description="HTH araC/xylS-type" evidence="4">
    <location>
        <begin position="152"/>
        <end position="251"/>
    </location>
</feature>
<dbReference type="InterPro" id="IPR009057">
    <property type="entry name" value="Homeodomain-like_sf"/>
</dbReference>
<dbReference type="GO" id="GO:0043565">
    <property type="term" value="F:sequence-specific DNA binding"/>
    <property type="evidence" value="ECO:0007669"/>
    <property type="project" value="InterPro"/>
</dbReference>
<evidence type="ECO:0000313" key="6">
    <source>
        <dbReference type="Proteomes" id="UP000325105"/>
    </source>
</evidence>